<comment type="subcellular location">
    <subcellularLocation>
        <location evidence="1">Cytoplasm</location>
        <location evidence="1">Cytoskeleton</location>
        <location evidence="1">Spindle</location>
    </subcellularLocation>
</comment>
<keyword evidence="8" id="KW-1185">Reference proteome</keyword>
<dbReference type="InterPro" id="IPR012334">
    <property type="entry name" value="Pectin_lyas_fold"/>
</dbReference>
<name>A0A8J5JJY5_HOMAM</name>
<dbReference type="PANTHER" id="PTHR14695:SF4">
    <property type="entry name" value="PROTEIN NESSUN DORMA"/>
    <property type="match status" value="1"/>
</dbReference>
<dbReference type="Pfam" id="PF23762">
    <property type="entry name" value="SHCBP_N"/>
    <property type="match status" value="1"/>
</dbReference>
<dbReference type="InterPro" id="IPR057508">
    <property type="entry name" value="SHCBP-like_N"/>
</dbReference>
<dbReference type="Pfam" id="PF13229">
    <property type="entry name" value="Beta_helix"/>
    <property type="match status" value="1"/>
</dbReference>
<gene>
    <name evidence="7" type="primary">shcbp1-b-L</name>
    <name evidence="7" type="ORF">Hamer_G015924</name>
</gene>
<accession>A0A8J5JJY5</accession>
<feature type="domain" description="SHC SH2" evidence="6">
    <location>
        <begin position="66"/>
        <end position="145"/>
    </location>
</feature>
<evidence type="ECO:0000259" key="5">
    <source>
        <dbReference type="Pfam" id="PF13229"/>
    </source>
</evidence>
<comment type="caution">
    <text evidence="7">The sequence shown here is derived from an EMBL/GenBank/DDBJ whole genome shotgun (WGS) entry which is preliminary data.</text>
</comment>
<evidence type="ECO:0000256" key="2">
    <source>
        <dbReference type="ARBA" id="ARBA00022490"/>
    </source>
</evidence>
<feature type="domain" description="Right handed beta helix" evidence="5">
    <location>
        <begin position="354"/>
        <end position="468"/>
    </location>
</feature>
<feature type="region of interest" description="Disordered" evidence="4">
    <location>
        <begin position="10"/>
        <end position="44"/>
    </location>
</feature>
<feature type="compositionally biased region" description="Polar residues" evidence="4">
    <location>
        <begin position="15"/>
        <end position="30"/>
    </location>
</feature>
<reference evidence="7" key="1">
    <citation type="journal article" date="2021" name="Sci. Adv.">
        <title>The American lobster genome reveals insights on longevity, neural, and immune adaptations.</title>
        <authorList>
            <person name="Polinski J.M."/>
            <person name="Zimin A.V."/>
            <person name="Clark K.F."/>
            <person name="Kohn A.B."/>
            <person name="Sadowski N."/>
            <person name="Timp W."/>
            <person name="Ptitsyn A."/>
            <person name="Khanna P."/>
            <person name="Romanova D.Y."/>
            <person name="Williams P."/>
            <person name="Greenwood S.J."/>
            <person name="Moroz L.L."/>
            <person name="Walt D.R."/>
            <person name="Bodnar A.G."/>
        </authorList>
    </citation>
    <scope>NUCLEOTIDE SEQUENCE</scope>
    <source>
        <strain evidence="7">GMGI-L3</strain>
    </source>
</reference>
<sequence>MTEFTRFMAKRKTWSENPSSMLEQGTSSENKMAESNIEAGTSSSVDISGKAPDVFRVSWLPDDHVAELTRILHVETCLVQYVEESIEPAGWRAIWRPSSDHSELVFNFKQPVDVFVDVVNVSREELLADVEIVKPVKNDLPEDDVKLLQQQKNEQDIEMGHIPSAAGTEIRNLVKQASIVENEIKMIESFNEGEEVDQVDVTRLIQLHKQMEQLKARYEILQDPMTFVVQYFFVRELSNYEQQIERCRMVSLKAGARIAKLKVVVDSLPIGELALHMAKLPDLIKCLPQFHDDEPCETYPSLQLALDMTKKEDVVVVLPGIHLLSHLRQISEGGMLIGLGDGVVIQGMEEAGDILMDTSGTFSLQNITVRPASNQVAVLHHEGILTLNNVTFEGGSGSFVGLGKTNTQVDGVIARGCSGIGMDFREGATAVISGASVYDCGIGIQLKEEAKVSLSTSTITNNKKHGVLFVWPVSSDISKFNDIPKEALLECLLQEYMGSSVEYNAEDVGVVVAESVSMDNDPPSPSLSDESRPRSSTDSMDSGCEFIENIGG</sequence>
<evidence type="ECO:0000313" key="8">
    <source>
        <dbReference type="Proteomes" id="UP000747542"/>
    </source>
</evidence>
<dbReference type="SUPFAM" id="SSF51126">
    <property type="entry name" value="Pectin lyase-like"/>
    <property type="match status" value="1"/>
</dbReference>
<dbReference type="AlphaFoldDB" id="A0A8J5JJY5"/>
<evidence type="ECO:0000256" key="1">
    <source>
        <dbReference type="ARBA" id="ARBA00004186"/>
    </source>
</evidence>
<feature type="region of interest" description="Disordered" evidence="4">
    <location>
        <begin position="516"/>
        <end position="543"/>
    </location>
</feature>
<keyword evidence="3" id="KW-0206">Cytoskeleton</keyword>
<evidence type="ECO:0000259" key="6">
    <source>
        <dbReference type="Pfam" id="PF23762"/>
    </source>
</evidence>
<dbReference type="GO" id="GO:0007112">
    <property type="term" value="P:male meiosis cytokinesis"/>
    <property type="evidence" value="ECO:0007669"/>
    <property type="project" value="TreeGrafter"/>
</dbReference>
<dbReference type="Proteomes" id="UP000747542">
    <property type="component" value="Unassembled WGS sequence"/>
</dbReference>
<proteinExistence type="predicted"/>
<organism evidence="7 8">
    <name type="scientific">Homarus americanus</name>
    <name type="common">American lobster</name>
    <dbReference type="NCBI Taxonomy" id="6706"/>
    <lineage>
        <taxon>Eukaryota</taxon>
        <taxon>Metazoa</taxon>
        <taxon>Ecdysozoa</taxon>
        <taxon>Arthropoda</taxon>
        <taxon>Crustacea</taxon>
        <taxon>Multicrustacea</taxon>
        <taxon>Malacostraca</taxon>
        <taxon>Eumalacostraca</taxon>
        <taxon>Eucarida</taxon>
        <taxon>Decapoda</taxon>
        <taxon>Pleocyemata</taxon>
        <taxon>Astacidea</taxon>
        <taxon>Nephropoidea</taxon>
        <taxon>Nephropidae</taxon>
        <taxon>Homarus</taxon>
    </lineage>
</organism>
<dbReference type="GO" id="GO:0007283">
    <property type="term" value="P:spermatogenesis"/>
    <property type="evidence" value="ECO:0007669"/>
    <property type="project" value="TreeGrafter"/>
</dbReference>
<keyword evidence="2" id="KW-0963">Cytoplasm</keyword>
<evidence type="ECO:0000313" key="7">
    <source>
        <dbReference type="EMBL" id="KAG7156985.1"/>
    </source>
</evidence>
<dbReference type="PANTHER" id="PTHR14695">
    <property type="entry name" value="SHC SH2-DOMAIN BINDING PROTEIN 1-RELATED"/>
    <property type="match status" value="1"/>
</dbReference>
<dbReference type="EMBL" id="JAHLQT010038275">
    <property type="protein sequence ID" value="KAG7156985.1"/>
    <property type="molecule type" value="Genomic_DNA"/>
</dbReference>
<dbReference type="GO" id="GO:0005819">
    <property type="term" value="C:spindle"/>
    <property type="evidence" value="ECO:0007669"/>
    <property type="project" value="UniProtKB-SubCell"/>
</dbReference>
<evidence type="ECO:0000256" key="3">
    <source>
        <dbReference type="ARBA" id="ARBA00023212"/>
    </source>
</evidence>
<protein>
    <submittedName>
        <fullName evidence="7">SHC SH2 domain-binding protein 1 B-like</fullName>
    </submittedName>
</protein>
<evidence type="ECO:0000256" key="4">
    <source>
        <dbReference type="SAM" id="MobiDB-lite"/>
    </source>
</evidence>
<dbReference type="InterPro" id="IPR039448">
    <property type="entry name" value="Beta_helix"/>
</dbReference>
<dbReference type="Gene3D" id="2.160.20.10">
    <property type="entry name" value="Single-stranded right-handed beta-helix, Pectin lyase-like"/>
    <property type="match status" value="1"/>
</dbReference>
<dbReference type="InterPro" id="IPR045140">
    <property type="entry name" value="SHCBP1-like"/>
</dbReference>
<dbReference type="InterPro" id="IPR011050">
    <property type="entry name" value="Pectin_lyase_fold/virulence"/>
</dbReference>